<organism evidence="1 2">
    <name type="scientific">Paraphoma chrysanthemicola</name>
    <dbReference type="NCBI Taxonomy" id="798071"/>
    <lineage>
        <taxon>Eukaryota</taxon>
        <taxon>Fungi</taxon>
        <taxon>Dikarya</taxon>
        <taxon>Ascomycota</taxon>
        <taxon>Pezizomycotina</taxon>
        <taxon>Dothideomycetes</taxon>
        <taxon>Pleosporomycetidae</taxon>
        <taxon>Pleosporales</taxon>
        <taxon>Pleosporineae</taxon>
        <taxon>Phaeosphaeriaceae</taxon>
        <taxon>Paraphoma</taxon>
    </lineage>
</organism>
<keyword evidence="2" id="KW-1185">Reference proteome</keyword>
<proteinExistence type="predicted"/>
<evidence type="ECO:0000313" key="1">
    <source>
        <dbReference type="EMBL" id="KAH7083808.1"/>
    </source>
</evidence>
<dbReference type="OrthoDB" id="3672963at2759"/>
<gene>
    <name evidence="1" type="ORF">FB567DRAFT_92379</name>
</gene>
<protein>
    <submittedName>
        <fullName evidence="1">Uncharacterized protein</fullName>
    </submittedName>
</protein>
<dbReference type="AlphaFoldDB" id="A0A8K0VWI5"/>
<accession>A0A8K0VWI5</accession>
<dbReference type="Proteomes" id="UP000813461">
    <property type="component" value="Unassembled WGS sequence"/>
</dbReference>
<reference evidence="1" key="1">
    <citation type="journal article" date="2021" name="Nat. Commun.">
        <title>Genetic determinants of endophytism in the Arabidopsis root mycobiome.</title>
        <authorList>
            <person name="Mesny F."/>
            <person name="Miyauchi S."/>
            <person name="Thiergart T."/>
            <person name="Pickel B."/>
            <person name="Atanasova L."/>
            <person name="Karlsson M."/>
            <person name="Huettel B."/>
            <person name="Barry K.W."/>
            <person name="Haridas S."/>
            <person name="Chen C."/>
            <person name="Bauer D."/>
            <person name="Andreopoulos W."/>
            <person name="Pangilinan J."/>
            <person name="LaButti K."/>
            <person name="Riley R."/>
            <person name="Lipzen A."/>
            <person name="Clum A."/>
            <person name="Drula E."/>
            <person name="Henrissat B."/>
            <person name="Kohler A."/>
            <person name="Grigoriev I.V."/>
            <person name="Martin F.M."/>
            <person name="Hacquard S."/>
        </authorList>
    </citation>
    <scope>NUCLEOTIDE SEQUENCE</scope>
    <source>
        <strain evidence="1">MPI-SDFR-AT-0120</strain>
    </source>
</reference>
<sequence length="216" mass="24896">MPFAILPTIPKEAKLRMHLKDTLDDLPNNLPQYNEPRLLDDLTFLLRSPLFLYTISPRLTNPVTRGTPEPLTPTSMTSDADFDKPDSAFDVSYLKIRIKWEDDSWAAQLVYGNNVLLEGRQLDIEQELGFMQSFWWFCEEASFLAYEFKAREDAAMVRRGGKVDVEGVTEEGRLENGVDGWVTPRRSKAGEKRRSLKLKIRFRDTARGPAGVWRVW</sequence>
<dbReference type="EMBL" id="JAGMVJ010000013">
    <property type="protein sequence ID" value="KAH7083808.1"/>
    <property type="molecule type" value="Genomic_DNA"/>
</dbReference>
<evidence type="ECO:0000313" key="2">
    <source>
        <dbReference type="Proteomes" id="UP000813461"/>
    </source>
</evidence>
<comment type="caution">
    <text evidence="1">The sequence shown here is derived from an EMBL/GenBank/DDBJ whole genome shotgun (WGS) entry which is preliminary data.</text>
</comment>
<name>A0A8K0VWI5_9PLEO</name>